<dbReference type="EMBL" id="CAUWAG010000003">
    <property type="protein sequence ID" value="CAJ2501068.1"/>
    <property type="molecule type" value="Genomic_DNA"/>
</dbReference>
<evidence type="ECO:0000259" key="5">
    <source>
        <dbReference type="PROSITE" id="PS01031"/>
    </source>
</evidence>
<protein>
    <submittedName>
        <fullName evidence="6">Uu.00g039210.m01.CDS01</fullName>
    </submittedName>
</protein>
<dbReference type="InterPro" id="IPR008978">
    <property type="entry name" value="HSP20-like_chaperone"/>
</dbReference>
<evidence type="ECO:0000256" key="3">
    <source>
        <dbReference type="RuleBase" id="RU003616"/>
    </source>
</evidence>
<comment type="similarity">
    <text evidence="2 3">Belongs to the small heat shock protein (HSP20) family.</text>
</comment>
<evidence type="ECO:0000313" key="6">
    <source>
        <dbReference type="EMBL" id="CAJ2501068.1"/>
    </source>
</evidence>
<gene>
    <name evidence="6" type="ORF">KHLLAP_LOCUS1536</name>
</gene>
<comment type="caution">
    <text evidence="6">The sequence shown here is derived from an EMBL/GenBank/DDBJ whole genome shotgun (WGS) entry which is preliminary data.</text>
</comment>
<feature type="compositionally biased region" description="Gly residues" evidence="4">
    <location>
        <begin position="185"/>
        <end position="194"/>
    </location>
</feature>
<feature type="compositionally biased region" description="Basic residues" evidence="4">
    <location>
        <begin position="92"/>
        <end position="106"/>
    </location>
</feature>
<evidence type="ECO:0000256" key="1">
    <source>
        <dbReference type="ARBA" id="ARBA00023016"/>
    </source>
</evidence>
<feature type="region of interest" description="Disordered" evidence="4">
    <location>
        <begin position="23"/>
        <end position="209"/>
    </location>
</feature>
<keyword evidence="7" id="KW-1185">Reference proteome</keyword>
<feature type="compositionally biased region" description="Acidic residues" evidence="4">
    <location>
        <begin position="112"/>
        <end position="121"/>
    </location>
</feature>
<dbReference type="SUPFAM" id="SSF49764">
    <property type="entry name" value="HSP20-like chaperones"/>
    <property type="match status" value="1"/>
</dbReference>
<evidence type="ECO:0000256" key="2">
    <source>
        <dbReference type="PROSITE-ProRule" id="PRU00285"/>
    </source>
</evidence>
<accession>A0AAI8V509</accession>
<feature type="compositionally biased region" description="Pro residues" evidence="4">
    <location>
        <begin position="135"/>
        <end position="155"/>
    </location>
</feature>
<dbReference type="InterPro" id="IPR002068">
    <property type="entry name" value="A-crystallin/Hsp20_dom"/>
</dbReference>
<evidence type="ECO:0000313" key="7">
    <source>
        <dbReference type="Proteomes" id="UP001295740"/>
    </source>
</evidence>
<dbReference type="Proteomes" id="UP001295740">
    <property type="component" value="Unassembled WGS sequence"/>
</dbReference>
<keyword evidence="1" id="KW-0346">Stress response</keyword>
<dbReference type="PROSITE" id="PS01031">
    <property type="entry name" value="SHSP"/>
    <property type="match status" value="1"/>
</dbReference>
<dbReference type="Gene3D" id="2.60.40.790">
    <property type="match status" value="1"/>
</dbReference>
<reference evidence="6" key="1">
    <citation type="submission" date="2023-10" db="EMBL/GenBank/DDBJ databases">
        <authorList>
            <person name="Hackl T."/>
        </authorList>
    </citation>
    <scope>NUCLEOTIDE SEQUENCE</scope>
</reference>
<organism evidence="6 7">
    <name type="scientific">Anthostomella pinea</name>
    <dbReference type="NCBI Taxonomy" id="933095"/>
    <lineage>
        <taxon>Eukaryota</taxon>
        <taxon>Fungi</taxon>
        <taxon>Dikarya</taxon>
        <taxon>Ascomycota</taxon>
        <taxon>Pezizomycotina</taxon>
        <taxon>Sordariomycetes</taxon>
        <taxon>Xylariomycetidae</taxon>
        <taxon>Xylariales</taxon>
        <taxon>Xylariaceae</taxon>
        <taxon>Anthostomella</taxon>
    </lineage>
</organism>
<dbReference type="AlphaFoldDB" id="A0AAI8V509"/>
<feature type="compositionally biased region" description="Basic residues" evidence="4">
    <location>
        <begin position="161"/>
        <end position="170"/>
    </location>
</feature>
<proteinExistence type="inferred from homology"/>
<dbReference type="CDD" id="cd06464">
    <property type="entry name" value="ACD_sHsps-like"/>
    <property type="match status" value="1"/>
</dbReference>
<sequence length="366" mass="39479">MDNYNNPQAPFWEFLQAFDPSGSHRAGAGVDHFNGGASNRGAPAGGAPNGDPQAPSGSPFDPAHFDPWGGQWAGQWGGGPWGGPWAGPWGRRGGRHSRFGGPRHHREGHDSDSEDPPEETPSETVRETSEAGVHQPPPPPSPGAFPHPPPPPPGSQEPGHPHHHPHHHHGPPPPFGPGAHRRWGGRCGRGGRGGRGGRHGPPPSAYEGPFDFRPLMQAFSSHPFAQTLRNLTDQTRAGPSEEQINQQEDTFVPPVDVFNTEKAYILHVSLPGAAKEDIGVNWDGEKVNIAGVVYRPGDEEFLKSLASSERKIGMFEKSIKLPPPGVDEKEDVDGFSITAKMDNGILVVTVPKTEKEWTEIHKIDVE</sequence>
<feature type="domain" description="SHSP" evidence="5">
    <location>
        <begin position="246"/>
        <end position="366"/>
    </location>
</feature>
<dbReference type="PANTHER" id="PTHR11527">
    <property type="entry name" value="HEAT-SHOCK PROTEIN 20 FAMILY MEMBER"/>
    <property type="match status" value="1"/>
</dbReference>
<feature type="compositionally biased region" description="Gly residues" evidence="4">
    <location>
        <begin position="71"/>
        <end position="85"/>
    </location>
</feature>
<name>A0AAI8V509_9PEZI</name>
<dbReference type="InterPro" id="IPR031107">
    <property type="entry name" value="Small_HSP"/>
</dbReference>
<dbReference type="Pfam" id="PF00011">
    <property type="entry name" value="HSP20"/>
    <property type="match status" value="1"/>
</dbReference>
<evidence type="ECO:0000256" key="4">
    <source>
        <dbReference type="SAM" id="MobiDB-lite"/>
    </source>
</evidence>